<evidence type="ECO:0008006" key="4">
    <source>
        <dbReference type="Google" id="ProtNLM"/>
    </source>
</evidence>
<proteinExistence type="predicted"/>
<name>A0ABW9Y5I7_9RHOB</name>
<keyword evidence="1" id="KW-1133">Transmembrane helix</keyword>
<comment type="caution">
    <text evidence="2">The sequence shown here is derived from an EMBL/GenBank/DDBJ whole genome shotgun (WGS) entry which is preliminary data.</text>
</comment>
<gene>
    <name evidence="2" type="ORF">GU920_06250</name>
</gene>
<reference evidence="3" key="1">
    <citation type="submission" date="2020-01" db="EMBL/GenBank/DDBJ databases">
        <title>Sphingomonas sp. strain CSW-10.</title>
        <authorList>
            <person name="Chen W.-M."/>
        </authorList>
    </citation>
    <scope>NUCLEOTIDE SEQUENCE [LARGE SCALE GENOMIC DNA]</scope>
    <source>
        <strain evidence="3">CCP-1</strain>
    </source>
</reference>
<dbReference type="EMBL" id="JAAATW010000001">
    <property type="protein sequence ID" value="NBE07129.1"/>
    <property type="molecule type" value="Genomic_DNA"/>
</dbReference>
<evidence type="ECO:0000313" key="3">
    <source>
        <dbReference type="Proteomes" id="UP001517376"/>
    </source>
</evidence>
<dbReference type="Proteomes" id="UP001517376">
    <property type="component" value="Unassembled WGS sequence"/>
</dbReference>
<keyword evidence="1" id="KW-0472">Membrane</keyword>
<evidence type="ECO:0000313" key="2">
    <source>
        <dbReference type="EMBL" id="NBE07129.1"/>
    </source>
</evidence>
<keyword evidence="3" id="KW-1185">Reference proteome</keyword>
<evidence type="ECO:0000256" key="1">
    <source>
        <dbReference type="SAM" id="Phobius"/>
    </source>
</evidence>
<organism evidence="2 3">
    <name type="scientific">Paragemmobacter ruber</name>
    <dbReference type="NCBI Taxonomy" id="1985673"/>
    <lineage>
        <taxon>Bacteria</taxon>
        <taxon>Pseudomonadati</taxon>
        <taxon>Pseudomonadota</taxon>
        <taxon>Alphaproteobacteria</taxon>
        <taxon>Rhodobacterales</taxon>
        <taxon>Paracoccaceae</taxon>
        <taxon>Paragemmobacter</taxon>
    </lineage>
</organism>
<sequence length="63" mass="6753">MLIKVFILFLGGMALIGLIGKWLFPGAINRAISKRAVLAKPSRCRDCGRYLIGKGGCDCGKKG</sequence>
<keyword evidence="1" id="KW-0812">Transmembrane</keyword>
<accession>A0ABW9Y5I7</accession>
<protein>
    <recommendedName>
        <fullName evidence="4">Short-chain dehydrogenase</fullName>
    </recommendedName>
</protein>
<feature type="transmembrane region" description="Helical" evidence="1">
    <location>
        <begin position="6"/>
        <end position="24"/>
    </location>
</feature>